<sequence length="2634" mass="292090">SFSIGVVSFYGDGYIHLRTVEASTQTLLHVRFRTSSQMGLLFLAAGRRDFLLLELISGRLQVRLDLGSGERTLRSEKGIHLSNLAWHSMELTHDRHNVTMTLDRNSRTSLRMPGPDLELSVEDGLFVGGTAGLNHPHLLNISTGFRGCLDEVVFNEHNLLSSLRPYSGYKSVHEVSLGCSPQFSATEEDSISFFSSKAFISLPPWEVPQEGLFECELHPSAREENGMVLYSSGNEEGFVAIEIRDGHMVATVGSGEGIKTELHSLTHVLSNHTWYPIQLHLLPHSVQLKVGEELVKANLSLELQVIQLHGPLFLGGLDEEARGEARRAGLFSTVTGGQLAMGGGSFKGCLREIKVNTQRTGLAHAVITKDITVGCKTEQSPDVLTTTSPTDRTEFDVTTIQPITNNKKNPNFLFLRKLEVAEGGRAPLEPKHMRVNLDFRKLGIHPSQLMFRVEGQPAHGQLRLDLSPDPDEMLGEGQERIITIGAEEVDRTFSMLDLWQGRVMYVHSGSEDQSDFFMFSVFSSNKKALPVFLKGNRLHQFDISITPVNDAPVLSLPEGNLFTLVEKSKRKLTTDVLRVSDPDSSPDELVFSSLGNLKTEIGYLEHEDYPDRAINLFSLSDLEEGKISFVHTGVPTSRLAIRVSDGLKLSNTVVLRIMAVPLEHKLVNNTGLEVNQGEASIITTAHLAVEVNVADQAAEIRYDVTELPQYGELQRLHSSGEWKPTTSFSQKLLEKERIRYISTYHGLQNQNNITDHFKCKISIGTQATEEVVFLIMIQWIHFKVTRSKMELNGVQTAAVTPEDLHVISKGVKLNESDLYFRLLTLPKKGRLFINDSVLQRNSTFSQKNITDGLVKYELLNRLHDDTRDTFTFQVFSSHASSTTYDFRINIKAESTAISIINKGLSILEGGSKVINKDILFTHTASNREVHYSITVNPSHGHIRRINLSNSTTINNNIATFTNQDIIEERIMYIHDDSETKQDSFTFQIMVYKPHKHTSKKEDRNTAEHTFNISVQLVNDQRPIRVVDKVFHVARDGQRLVTLNDLRYRDDDSDFEDSWLVYTRRGIPMGELVLASDTSHKLYEFTQRDLEQKKVLFVHRGVSFGRFVLFVSDGKHYVSTLLEVMAQDPYLQIENNTGLTLQRGGITTLTSANLSVVSNLDIRDPQEVAFEVFLPPKHGVLCFSNRDPETAAEAEAISIFTQRDLVVGRLAYHHDGSQELSDMFNVTARARERSTDRRLDRGRREVHLDIGVPVKIYLESHQRPPTVISNCPVVVAEGQNVSISREHLEVVHEDSQPSEIVFTVQSPPSLGFLQRFPPINKHQNNNAEQQYLYQGIREQSTNTFTQEDLNQGMIIYHQQVSGGTNDSVLLEATNGVTKVGPIRLEIDIIPNLLPLQVSDFALDEGSSLPLTPDIIKVANHHFSDMNFLYQVIIPPRHGHLEHSRIPGMPITAFTHTEVEREYISYIHDGTDTKRDNFTIVANQTEIRKHSLPCTVHISVTPINDETPVVAANKGLKVWVGSVTEITTNDLSAEDLDTPPEGLEFIVTPPSNGHLVLKSAPSRHILNFTQSHIQSGQLVFVHSGALSGGFHFQVNDGVNFAPRQIFSTTAHSLVLTLQRNHPMEVYPGSVTPISEMELQAVTNNVSDIRRNHSVVFAVTVPPKLGRLVQHLPDNSTQNISTFTQSMVNDGLILYDQNKPESVGWSATDSFSFTVSSPPAFLPPHSFTILISYQANEHHKNPQHRTRLLNNAGAVVAEGGRVMIDRSKLDASNLLGKVPELQRKDHHIMYRVILLPCHGALSIQGRNLTRNQPDFSQVTLNKFGIMYIHDDSETTSDSFTFQAWVAPLDLPSSSSSSSMSAFSSDSSSSFSRLYSASSSSLSSSDVASHRHVKDSLAVTETFNITVTPVNDHPPLIRSRSPSMKVVVGERVVLGPDNLQVEDHDTPPEELHYLVISKPNNGYLTLGERPEPVTSFTQYDVNHGRLHFIQQGEPSTGVFYFNVTDGHHRPLYKLFSLEVIKPSVSMVNNTGLSLVQGRTAVVLTTNQFAAQTNSRSPANITYTVTTHPRHGRIAINDQEVTTFHHEDLQSGRVVYHMTELSESEDSFQVSVSASSPGIDYGNLTAQMVKVTVRPLIYLREPVRVPSGIAVKLGKAMIDASELARISRADPVFEVLSPPKHGKLVKMTYDPNRASQVLKSFTFRDVVQGRVAIEETLSDGDNQPLNNKSTLTTARGHTPATPLNDSFIFLLKAGNVQPAKGELHFTIFPHHQMHHGLSGTNTADGASRKHTTTRFPMYNKTTTGGGRGGGRGGSTTPSKGAGVSLPPHILSHKNHNRTQHKLRPHNRWGNHTRSHGGRSGSGAEGAGGGHSHAPQPHNPSISDKHNPANPPDTHPVHVEVLPRPASDPLLIILPLLSCLLLIIILVVLILVFRRRKENQARLRLLQQLAAVTLPIEDSPYMGQAERSVAMPSVVVTTLGPASCPTSPRVPISPRRRSLAPGMTFWGPFEADGTGGDVNIRGGNSNEGDITCGNAAQVVTAGFKTSLRSMSPTPTLKDNQYWLGSDLLEEADLLAEVVLHLRAEVPYPRAVEVLDLRQRGAGDDVAAIVEVALLLWTVFHLGQRTWRETGEGKGGREGED</sequence>
<comment type="caution">
    <text evidence="1">The sequence shown here is derived from an EMBL/GenBank/DDBJ whole genome shotgun (WGS) entry which is preliminary data.</text>
</comment>
<proteinExistence type="predicted"/>
<keyword evidence="2" id="KW-1185">Reference proteome</keyword>
<dbReference type="EMBL" id="CM041545">
    <property type="protein sequence ID" value="KAI3361963.1"/>
    <property type="molecule type" value="Genomic_DNA"/>
</dbReference>
<organism evidence="1 2">
    <name type="scientific">Scortum barcoo</name>
    <name type="common">barcoo grunter</name>
    <dbReference type="NCBI Taxonomy" id="214431"/>
    <lineage>
        <taxon>Eukaryota</taxon>
        <taxon>Metazoa</taxon>
        <taxon>Chordata</taxon>
        <taxon>Craniata</taxon>
        <taxon>Vertebrata</taxon>
        <taxon>Euteleostomi</taxon>
        <taxon>Actinopterygii</taxon>
        <taxon>Neopterygii</taxon>
        <taxon>Teleostei</taxon>
        <taxon>Neoteleostei</taxon>
        <taxon>Acanthomorphata</taxon>
        <taxon>Eupercaria</taxon>
        <taxon>Centrarchiformes</taxon>
        <taxon>Terapontoidei</taxon>
        <taxon>Terapontidae</taxon>
        <taxon>Scortum</taxon>
    </lineage>
</organism>
<accession>A0ACB8W3D0</accession>
<name>A0ACB8W3D0_9TELE</name>
<dbReference type="Proteomes" id="UP000831701">
    <property type="component" value="Chromosome 15"/>
</dbReference>
<protein>
    <submittedName>
        <fullName evidence="1">Uncharacterized protein</fullName>
    </submittedName>
</protein>
<evidence type="ECO:0000313" key="2">
    <source>
        <dbReference type="Proteomes" id="UP000831701"/>
    </source>
</evidence>
<feature type="non-terminal residue" evidence="1">
    <location>
        <position position="1"/>
    </location>
</feature>
<reference evidence="1" key="1">
    <citation type="submission" date="2022-04" db="EMBL/GenBank/DDBJ databases">
        <title>Jade perch genome.</title>
        <authorList>
            <person name="Chao B."/>
        </authorList>
    </citation>
    <scope>NUCLEOTIDE SEQUENCE</scope>
    <source>
        <strain evidence="1">CB-2022</strain>
    </source>
</reference>
<gene>
    <name evidence="1" type="ORF">L3Q82_012319</name>
</gene>
<evidence type="ECO:0000313" key="1">
    <source>
        <dbReference type="EMBL" id="KAI3361963.1"/>
    </source>
</evidence>